<dbReference type="InterPro" id="IPR016484">
    <property type="entry name" value="GTPase_Der"/>
</dbReference>
<dbReference type="InterPro" id="IPR027417">
    <property type="entry name" value="P-loop_NTPase"/>
</dbReference>
<keyword evidence="5 8" id="KW-0547">Nucleotide-binding</keyword>
<comment type="caution">
    <text evidence="12">The sequence shown here is derived from an EMBL/GenBank/DDBJ whole genome shotgun (WGS) entry which is preliminary data.</text>
</comment>
<accession>A0A660SMV1</accession>
<comment type="similarity">
    <text evidence="1 8 9 10">Belongs to the TRAFAC class TrmE-Era-EngA-EngB-Septin-like GTPase superfamily. EngA (Der) GTPase family.</text>
</comment>
<dbReference type="PANTHER" id="PTHR43834">
    <property type="entry name" value="GTPASE DER"/>
    <property type="match status" value="1"/>
</dbReference>
<evidence type="ECO:0000256" key="4">
    <source>
        <dbReference type="ARBA" id="ARBA00022737"/>
    </source>
</evidence>
<evidence type="ECO:0000256" key="2">
    <source>
        <dbReference type="ARBA" id="ARBA00020953"/>
    </source>
</evidence>
<dbReference type="HAMAP" id="MF_00195">
    <property type="entry name" value="GTPase_Der"/>
    <property type="match status" value="1"/>
</dbReference>
<dbReference type="Proteomes" id="UP000271125">
    <property type="component" value="Unassembled WGS sequence"/>
</dbReference>
<keyword evidence="3 8" id="KW-0690">Ribosome biogenesis</keyword>
<evidence type="ECO:0000256" key="1">
    <source>
        <dbReference type="ARBA" id="ARBA00008279"/>
    </source>
</evidence>
<feature type="domain" description="EngA-type G" evidence="11">
    <location>
        <begin position="173"/>
        <end position="346"/>
    </location>
</feature>
<dbReference type="PIRSF" id="PIRSF006485">
    <property type="entry name" value="GTP-binding_EngA"/>
    <property type="match status" value="1"/>
</dbReference>
<dbReference type="CDD" id="cd01894">
    <property type="entry name" value="EngA1"/>
    <property type="match status" value="1"/>
</dbReference>
<organism evidence="12 13">
    <name type="scientific">candidate division TA06 bacterium</name>
    <dbReference type="NCBI Taxonomy" id="2250710"/>
    <lineage>
        <taxon>Bacteria</taxon>
        <taxon>Bacteria division TA06</taxon>
    </lineage>
</organism>
<dbReference type="GO" id="GO:0042254">
    <property type="term" value="P:ribosome biogenesis"/>
    <property type="evidence" value="ECO:0007669"/>
    <property type="project" value="UniProtKB-KW"/>
</dbReference>
<dbReference type="Gene3D" id="3.40.50.300">
    <property type="entry name" value="P-loop containing nucleotide triphosphate hydrolases"/>
    <property type="match status" value="2"/>
</dbReference>
<evidence type="ECO:0000256" key="5">
    <source>
        <dbReference type="ARBA" id="ARBA00022741"/>
    </source>
</evidence>
<evidence type="ECO:0000256" key="10">
    <source>
        <dbReference type="RuleBase" id="RU004481"/>
    </source>
</evidence>
<dbReference type="Pfam" id="PF01926">
    <property type="entry name" value="MMR_HSR1"/>
    <property type="match status" value="2"/>
</dbReference>
<evidence type="ECO:0000256" key="9">
    <source>
        <dbReference type="PROSITE-ProRule" id="PRU01049"/>
    </source>
</evidence>
<evidence type="ECO:0000313" key="13">
    <source>
        <dbReference type="Proteomes" id="UP000271125"/>
    </source>
</evidence>
<comment type="function">
    <text evidence="8 10">GTPase that plays an essential role in the late steps of ribosome biogenesis.</text>
</comment>
<dbReference type="InterPro" id="IPR006073">
    <property type="entry name" value="GTP-bd"/>
</dbReference>
<evidence type="ECO:0000256" key="6">
    <source>
        <dbReference type="ARBA" id="ARBA00023134"/>
    </source>
</evidence>
<dbReference type="FunFam" id="3.40.50.300:FF:000057">
    <property type="entry name" value="GTPase Der"/>
    <property type="match status" value="1"/>
</dbReference>
<reference evidence="12 13" key="1">
    <citation type="submission" date="2018-06" db="EMBL/GenBank/DDBJ databases">
        <title>Extensive metabolic versatility and redundancy in microbially diverse, dynamic hydrothermal sediments.</title>
        <authorList>
            <person name="Dombrowski N."/>
            <person name="Teske A."/>
            <person name="Baker B.J."/>
        </authorList>
    </citation>
    <scope>NUCLEOTIDE SEQUENCE [LARGE SCALE GENOMIC DNA]</scope>
    <source>
        <strain evidence="12">B10_G13</strain>
    </source>
</reference>
<dbReference type="NCBIfam" id="TIGR00231">
    <property type="entry name" value="small_GTP"/>
    <property type="match status" value="2"/>
</dbReference>
<sequence length="426" mass="49099">MKKIVIIGRPNVGKSSLFNAILRRKIAIIDNKPGVTRDRNYAVAQFNDKYFYIIDTGGIIPDNEDDLSKSVFRQVEFAIKEADIIIFITDSKEGLNPYDKDIANILRNVNIPVFIVANKADNENRAMGAMEFHQLGFNDIFPISCLHRIGIYDLLDKVYEYLPDSNIPEVSGLHIAIIGKPNVGKSSYVNKILNQERVIVSEIPGTTRDSVDSIIKYKNRKIILIDTAGLKHKAKYKEHIDYYMFLRTVDSIIRANVVVVMIDASFDLTFQDKRIFNIVKKMGRPVIIVLNKSDLLPPDLRKKTREYFEKELHFASFAPFLLISTLSGKGVYKVIDTAIEINNNMKILTSKNLKDIRDDINEKLPFGLKYKRAIDLRNIIQNKDNPNHFNLKFNMKIDVKDFQLKYIEKAIRKLYNFKGIPIKLHW</sequence>
<feature type="binding site" evidence="8">
    <location>
        <begin position="55"/>
        <end position="59"/>
    </location>
    <ligand>
        <name>GTP</name>
        <dbReference type="ChEBI" id="CHEBI:37565"/>
        <label>1</label>
    </ligand>
</feature>
<dbReference type="PRINTS" id="PR00326">
    <property type="entry name" value="GTP1OBG"/>
</dbReference>
<evidence type="ECO:0000256" key="7">
    <source>
        <dbReference type="ARBA" id="ARBA00032345"/>
    </source>
</evidence>
<feature type="domain" description="EngA-type G" evidence="11">
    <location>
        <begin position="2"/>
        <end position="166"/>
    </location>
</feature>
<feature type="binding site" evidence="8">
    <location>
        <begin position="226"/>
        <end position="230"/>
    </location>
    <ligand>
        <name>GTP</name>
        <dbReference type="ChEBI" id="CHEBI:37565"/>
        <label>2</label>
    </ligand>
</feature>
<feature type="binding site" evidence="8">
    <location>
        <begin position="118"/>
        <end position="121"/>
    </location>
    <ligand>
        <name>GTP</name>
        <dbReference type="ChEBI" id="CHEBI:37565"/>
        <label>1</label>
    </ligand>
</feature>
<feature type="binding site" evidence="8">
    <location>
        <begin position="8"/>
        <end position="15"/>
    </location>
    <ligand>
        <name>GTP</name>
        <dbReference type="ChEBI" id="CHEBI:37565"/>
        <label>1</label>
    </ligand>
</feature>
<evidence type="ECO:0000256" key="3">
    <source>
        <dbReference type="ARBA" id="ARBA00022517"/>
    </source>
</evidence>
<dbReference type="GO" id="GO:0005525">
    <property type="term" value="F:GTP binding"/>
    <property type="evidence" value="ECO:0007669"/>
    <property type="project" value="UniProtKB-UniRule"/>
</dbReference>
<dbReference type="PROSITE" id="PS51712">
    <property type="entry name" value="G_ENGA"/>
    <property type="match status" value="2"/>
</dbReference>
<proteinExistence type="inferred from homology"/>
<dbReference type="PANTHER" id="PTHR43834:SF6">
    <property type="entry name" value="GTPASE DER"/>
    <property type="match status" value="1"/>
</dbReference>
<feature type="binding site" evidence="8">
    <location>
        <begin position="179"/>
        <end position="186"/>
    </location>
    <ligand>
        <name>GTP</name>
        <dbReference type="ChEBI" id="CHEBI:37565"/>
        <label>2</label>
    </ligand>
</feature>
<dbReference type="InterPro" id="IPR015946">
    <property type="entry name" value="KH_dom-like_a/b"/>
</dbReference>
<feature type="binding site" evidence="8">
    <location>
        <begin position="291"/>
        <end position="294"/>
    </location>
    <ligand>
        <name>GTP</name>
        <dbReference type="ChEBI" id="CHEBI:37565"/>
        <label>2</label>
    </ligand>
</feature>
<dbReference type="CDD" id="cd01895">
    <property type="entry name" value="EngA2"/>
    <property type="match status" value="1"/>
</dbReference>
<dbReference type="Gene3D" id="3.30.300.20">
    <property type="match status" value="1"/>
</dbReference>
<evidence type="ECO:0000313" key="12">
    <source>
        <dbReference type="EMBL" id="RKX72124.1"/>
    </source>
</evidence>
<evidence type="ECO:0000256" key="8">
    <source>
        <dbReference type="HAMAP-Rule" id="MF_00195"/>
    </source>
</evidence>
<protein>
    <recommendedName>
        <fullName evidence="2 8">GTPase Der</fullName>
    </recommendedName>
    <alternativeName>
        <fullName evidence="7 8">GTP-binding protein EngA</fullName>
    </alternativeName>
</protein>
<dbReference type="EMBL" id="QNBD01000047">
    <property type="protein sequence ID" value="RKX72124.1"/>
    <property type="molecule type" value="Genomic_DNA"/>
</dbReference>
<dbReference type="AlphaFoldDB" id="A0A660SMV1"/>
<dbReference type="InterPro" id="IPR005225">
    <property type="entry name" value="Small_GTP-bd"/>
</dbReference>
<dbReference type="SUPFAM" id="SSF52540">
    <property type="entry name" value="P-loop containing nucleoside triphosphate hydrolases"/>
    <property type="match status" value="2"/>
</dbReference>
<evidence type="ECO:0000259" key="11">
    <source>
        <dbReference type="PROSITE" id="PS51712"/>
    </source>
</evidence>
<comment type="subunit">
    <text evidence="8">Associates with the 50S ribosomal subunit.</text>
</comment>
<keyword evidence="4 10" id="KW-0677">Repeat</keyword>
<keyword evidence="6 8" id="KW-0342">GTP-binding</keyword>
<dbReference type="GO" id="GO:0043022">
    <property type="term" value="F:ribosome binding"/>
    <property type="evidence" value="ECO:0007669"/>
    <property type="project" value="TreeGrafter"/>
</dbReference>
<dbReference type="InterPro" id="IPR031166">
    <property type="entry name" value="G_ENGA"/>
</dbReference>
<dbReference type="NCBIfam" id="TIGR03594">
    <property type="entry name" value="GTPase_EngA"/>
    <property type="match status" value="1"/>
</dbReference>
<name>A0A660SMV1_UNCT6</name>
<gene>
    <name evidence="8 12" type="primary">der</name>
    <name evidence="12" type="ORF">DRP43_01470</name>
</gene>